<dbReference type="GO" id="GO:0005524">
    <property type="term" value="F:ATP binding"/>
    <property type="evidence" value="ECO:0007669"/>
    <property type="project" value="UniProtKB-KW"/>
</dbReference>
<gene>
    <name evidence="12" type="ORF">CO051_05400</name>
</gene>
<organism evidence="12 13">
    <name type="scientific">Candidatus Roizmanbacteria bacterium CG_4_9_14_0_2_um_filter_39_13</name>
    <dbReference type="NCBI Taxonomy" id="1974839"/>
    <lineage>
        <taxon>Bacteria</taxon>
        <taxon>Candidatus Roizmaniibacteriota</taxon>
    </lineage>
</organism>
<dbReference type="GO" id="GO:0004326">
    <property type="term" value="F:tetrahydrofolylpolyglutamate synthase activity"/>
    <property type="evidence" value="ECO:0007669"/>
    <property type="project" value="UniProtKB-EC"/>
</dbReference>
<keyword evidence="4" id="KW-0479">Metal-binding</keyword>
<evidence type="ECO:0000256" key="8">
    <source>
        <dbReference type="ARBA" id="ARBA00030592"/>
    </source>
</evidence>
<dbReference type="GO" id="GO:0046872">
    <property type="term" value="F:metal ion binding"/>
    <property type="evidence" value="ECO:0007669"/>
    <property type="project" value="UniProtKB-KW"/>
</dbReference>
<feature type="domain" description="Mur ligase C-terminal" evidence="10">
    <location>
        <begin position="327"/>
        <end position="451"/>
    </location>
</feature>
<dbReference type="GO" id="GO:0005737">
    <property type="term" value="C:cytoplasm"/>
    <property type="evidence" value="ECO:0007669"/>
    <property type="project" value="TreeGrafter"/>
</dbReference>
<dbReference type="NCBIfam" id="TIGR01499">
    <property type="entry name" value="folC"/>
    <property type="match status" value="2"/>
</dbReference>
<keyword evidence="3" id="KW-0436">Ligase</keyword>
<evidence type="ECO:0000256" key="5">
    <source>
        <dbReference type="ARBA" id="ARBA00022741"/>
    </source>
</evidence>
<dbReference type="Gene3D" id="3.40.1190.10">
    <property type="entry name" value="Mur-like, catalytic domain"/>
    <property type="match status" value="2"/>
</dbReference>
<reference evidence="13" key="1">
    <citation type="submission" date="2017-09" db="EMBL/GenBank/DDBJ databases">
        <title>Depth-based differentiation of microbial function through sediment-hosted aquifers and enrichment of novel symbionts in the deep terrestrial subsurface.</title>
        <authorList>
            <person name="Probst A.J."/>
            <person name="Ladd B."/>
            <person name="Jarett J.K."/>
            <person name="Geller-Mcgrath D.E."/>
            <person name="Sieber C.M.K."/>
            <person name="Emerson J.B."/>
            <person name="Anantharaman K."/>
            <person name="Thomas B.C."/>
            <person name="Malmstrom R."/>
            <person name="Stieglmeier M."/>
            <person name="Klingl A."/>
            <person name="Woyke T."/>
            <person name="Ryan C.M."/>
            <person name="Banfield J.F."/>
        </authorList>
    </citation>
    <scope>NUCLEOTIDE SEQUENCE [LARGE SCALE GENOMIC DNA]</scope>
</reference>
<name>A0A2M8EX88_9BACT</name>
<keyword evidence="7" id="KW-0460">Magnesium</keyword>
<dbReference type="PANTHER" id="PTHR11136">
    <property type="entry name" value="FOLYLPOLYGLUTAMATE SYNTHASE-RELATED"/>
    <property type="match status" value="1"/>
</dbReference>
<dbReference type="EC" id="6.3.2.17" evidence="2"/>
<evidence type="ECO:0000259" key="11">
    <source>
        <dbReference type="Pfam" id="PF08245"/>
    </source>
</evidence>
<evidence type="ECO:0000259" key="10">
    <source>
        <dbReference type="Pfam" id="PF02875"/>
    </source>
</evidence>
<dbReference type="InterPro" id="IPR036565">
    <property type="entry name" value="Mur-like_cat_sf"/>
</dbReference>
<keyword evidence="6" id="KW-0067">ATP-binding</keyword>
<evidence type="ECO:0000256" key="7">
    <source>
        <dbReference type="ARBA" id="ARBA00022842"/>
    </source>
</evidence>
<evidence type="ECO:0000313" key="12">
    <source>
        <dbReference type="EMBL" id="PJC30496.1"/>
    </source>
</evidence>
<sequence>MTKNLVFKQALRKVKNQHTHMNFKTVIEVQEYLYTFRTKVLKEDLERKFQFAQIFAEELGNPQNNRKVIHAAGTSGKGSTCAIISHILTNHGFKTGLSISPHLYDLRERLQINGRILDEKIFCGYFNKIYPIIEKLKNHKFGPPSFFEIMIVFAYYVFQKEGVDYAVMETGQGGRLDTTNIANNKNKIAVMTKIGLDHIDILGDTLKKISIEKSAIIHPGNIVISIQQRKVAQQIVSDYASKMKSKFGTISRGTNYLNIKTSHQTIQFDFAYKKCTFEKLILSLSGLYQVENASMAIAAVYEASKRDSFKMKENIVRSSLSSIKTLGRFEELFVEQKRIIIDGAHNPQKMSAFIKSLKKKHPNMMFDFLIGFKKGKDYKEMLKYIVPIAHRIFVSEFEKDDQIDDVYPEKGRDVKKILAEEYGFTSVTIIPNSEVAFNKARKAINGHLVVTGSLYLISDLYKRIRSMINEMQKYETGTILPIAKNTKKPTYQEIRDFLYSFRSKNNFYSLGSPGFNFSRVMRLAELLGNPQNKIPVIHIAGTSGKGSTCGMISHLLGSHGLKVGLSISPHLLDLRERIQINNSMISVELFGKYIQEIIPAIQQIDEAKYGKLTFFEVMIVAAYYIFWKEGVDYAVMETGLGGLYDATNIATSPNNIAVITKLGLDHTDILGKTIAKIAAQKAGIIHPKNIVISTRQSSSATSVIREIAQKNQTKALFVESSIHYKHINQQDEQTSFDFENGKCKYKNLILSLQAKYQVENASLALVVVQKTFIRDEITLQEKVVREVFMNIKTPGRFQEMTIRGKKIIIDGAHNPQKMSKFIQSLKKRYSDSTFDFLIGFKKGKDYKEMLKYIVPLSQSIFISEFQGDDQAMMIVPESRKKIRQTIESEYTFDQISDFADPILAIKKAIKNHDTIFVITGSLYMISAILKKIKNI</sequence>
<dbReference type="Gene3D" id="3.90.190.20">
    <property type="entry name" value="Mur ligase, C-terminal domain"/>
    <property type="match status" value="2"/>
</dbReference>
<evidence type="ECO:0000256" key="9">
    <source>
        <dbReference type="ARBA" id="ARBA00047493"/>
    </source>
</evidence>
<dbReference type="InterPro" id="IPR036615">
    <property type="entry name" value="Mur_ligase_C_dom_sf"/>
</dbReference>
<dbReference type="GO" id="GO:0008841">
    <property type="term" value="F:dihydrofolate synthase activity"/>
    <property type="evidence" value="ECO:0007669"/>
    <property type="project" value="TreeGrafter"/>
</dbReference>
<accession>A0A2M8EX88</accession>
<evidence type="ECO:0000256" key="6">
    <source>
        <dbReference type="ARBA" id="ARBA00022840"/>
    </source>
</evidence>
<feature type="domain" description="Mur ligase central" evidence="11">
    <location>
        <begin position="156"/>
        <end position="300"/>
    </location>
</feature>
<dbReference type="Pfam" id="PF02875">
    <property type="entry name" value="Mur_ligase_C"/>
    <property type="match status" value="2"/>
</dbReference>
<dbReference type="SUPFAM" id="SSF53623">
    <property type="entry name" value="MurD-like peptide ligases, catalytic domain"/>
    <property type="match status" value="2"/>
</dbReference>
<comment type="caution">
    <text evidence="12">The sequence shown here is derived from an EMBL/GenBank/DDBJ whole genome shotgun (WGS) entry which is preliminary data.</text>
</comment>
<dbReference type="PANTHER" id="PTHR11136:SF0">
    <property type="entry name" value="DIHYDROFOLATE SYNTHETASE-RELATED"/>
    <property type="match status" value="1"/>
</dbReference>
<feature type="domain" description="Mur ligase C-terminal" evidence="10">
    <location>
        <begin position="795"/>
        <end position="921"/>
    </location>
</feature>
<dbReference type="InterPro" id="IPR004101">
    <property type="entry name" value="Mur_ligase_C"/>
</dbReference>
<evidence type="ECO:0000256" key="2">
    <source>
        <dbReference type="ARBA" id="ARBA00013025"/>
    </source>
</evidence>
<evidence type="ECO:0000256" key="4">
    <source>
        <dbReference type="ARBA" id="ARBA00022723"/>
    </source>
</evidence>
<proteinExistence type="inferred from homology"/>
<dbReference type="EMBL" id="PFSC01000136">
    <property type="protein sequence ID" value="PJC30496.1"/>
    <property type="molecule type" value="Genomic_DNA"/>
</dbReference>
<feature type="domain" description="Mur ligase central" evidence="11">
    <location>
        <begin position="539"/>
        <end position="767"/>
    </location>
</feature>
<comment type="similarity">
    <text evidence="1">Belongs to the folylpolyglutamate synthase family.</text>
</comment>
<keyword evidence="5" id="KW-0547">Nucleotide-binding</keyword>
<dbReference type="Pfam" id="PF08245">
    <property type="entry name" value="Mur_ligase_M"/>
    <property type="match status" value="2"/>
</dbReference>
<comment type="catalytic activity">
    <reaction evidence="9">
        <text>(6S)-5,6,7,8-tetrahydrofolyl-(gamma-L-Glu)(n) + L-glutamate + ATP = (6S)-5,6,7,8-tetrahydrofolyl-(gamma-L-Glu)(n+1) + ADP + phosphate + H(+)</text>
        <dbReference type="Rhea" id="RHEA:10580"/>
        <dbReference type="Rhea" id="RHEA-COMP:14738"/>
        <dbReference type="Rhea" id="RHEA-COMP:14740"/>
        <dbReference type="ChEBI" id="CHEBI:15378"/>
        <dbReference type="ChEBI" id="CHEBI:29985"/>
        <dbReference type="ChEBI" id="CHEBI:30616"/>
        <dbReference type="ChEBI" id="CHEBI:43474"/>
        <dbReference type="ChEBI" id="CHEBI:141005"/>
        <dbReference type="ChEBI" id="CHEBI:456216"/>
        <dbReference type="EC" id="6.3.2.17"/>
    </reaction>
</comment>
<evidence type="ECO:0000256" key="3">
    <source>
        <dbReference type="ARBA" id="ARBA00022598"/>
    </source>
</evidence>
<protein>
    <recommendedName>
        <fullName evidence="2">tetrahydrofolate synthase</fullName>
        <ecNumber evidence="2">6.3.2.17</ecNumber>
    </recommendedName>
    <alternativeName>
        <fullName evidence="8">Tetrahydrofolylpolyglutamate synthase</fullName>
    </alternativeName>
</protein>
<dbReference type="InterPro" id="IPR013221">
    <property type="entry name" value="Mur_ligase_cen"/>
</dbReference>
<dbReference type="Proteomes" id="UP000231383">
    <property type="component" value="Unassembled WGS sequence"/>
</dbReference>
<dbReference type="InterPro" id="IPR001645">
    <property type="entry name" value="Folylpolyglutamate_synth"/>
</dbReference>
<dbReference type="AlphaFoldDB" id="A0A2M8EX88"/>
<evidence type="ECO:0000313" key="13">
    <source>
        <dbReference type="Proteomes" id="UP000231383"/>
    </source>
</evidence>
<dbReference type="SUPFAM" id="SSF53244">
    <property type="entry name" value="MurD-like peptide ligases, peptide-binding domain"/>
    <property type="match status" value="2"/>
</dbReference>
<evidence type="ECO:0000256" key="1">
    <source>
        <dbReference type="ARBA" id="ARBA00008276"/>
    </source>
</evidence>